<evidence type="ECO:0000313" key="2">
    <source>
        <dbReference type="EMBL" id="CAF1422499.1"/>
    </source>
</evidence>
<accession>A0A815MPH5</accession>
<sequence>MQMHGHDSTSSDDDSDDVAKKKSKTGNNNNNNNMDESLVAGSTRMPILIRVGEFAQDLPKESDLPLIDYIGYHTWMGNRMIDFSAEQKKEKQRSQLKKLQQALHDYIKLGYALIVLDGLDEIPESEKRSRVVRLVEEFVDSYVPTPKHVTVLDSQFSDRELDIPFQAGGNQLIITSRIAGYHARPLNGQFSHYTILRMQIDHMKEFVDHWFQTVHQKMNEVLQLNISSEAIKQKCEVQTDAMKAQLEKFKDSGLGLMASNPCLLNFLCLIAFQTPEAELPAERICLYDRIAKMMVKLWSSKEGKGLSRHPNIVDRLICDIAIYIHQNFSSGLIEKTNLLTVCRKSLQPFYESKKCTVNRDSTRLIELFLNWYDPLEIVRSQSSQKNLEILFIFIDLICRGRARLCTTTPANLQQLFDDRSTSSSVSNIALPMFLRSLWIFNDIRHGADISEITIHQAEYSMLREYDKNHFFALAFVSKHLQYLYSRAIQQGHIMLKRPYKDPAPSEKQLQTLSFAHILCNSLLSVCQSSVSYASQSALIALLPLCRIYQLEHLVLALLYWTNKVSTHDPGAVKWFFEEMQRKTDDQHFSYIDGYNKLTEVERVEISDQTVTNGIQDAIEQETYRLQNALKLLKSHDTEQEGNATLFSAAVSLGYLCWSSSSSNDARRLFKKAMLAVQKIADPTVRLDAINVLMACPFLLTSEYSFEGHYIIENELKDLSTKTFLQLPNDLAPLLFVPFLDRHITLIGANKNIIDRIYDILDGINQLKDEKDRHAIAIALSPWINLSPDIASRLFRFMKKSTDLSIPIRGQILQFDSPLLRYLTEESTTSKGNNRPFLDGQDHSKSVFILYACLYLINLSSDVQKLSVYLEHKSSDVKRAASSVLATICPNVEELLKIFNNDTEYCYRSLMEAMIHPSDTNTTKAHTKCVVALIKSKNDSGLLKLFVSELVESVNDVGSEIEPYPDWSETFSRINHIEIACDLADEMPAAFFTEIDQAGNRKVFQRLLIHTSRQHGYHQKNACIKLISIIGDLTIDVCNMFIDAVVENPSTQAVCYDSMKYFRKPRDFSKREQALQRLDLVLEQLKIDIDDEESPLFQLKSSLQELKSALIELRSPQKCLKCALTQLESILTQLRLDKQLKSNLKQLKSTLQDFEPIIKAWEPVLSQLAKRLKSKSLNKRWAAANFLERLVQCHIVSAFRVQELLRKTIEDAGSKEKLWLRTSDNVQSFYKSMGSLDQMLYKLLMRMLSIDQTSLELSAIQVKNRLLEDFEAMEMSAQLASCINIDEDPLASESESDFNEFSDIDDGRIESKQE</sequence>
<dbReference type="InterPro" id="IPR016024">
    <property type="entry name" value="ARM-type_fold"/>
</dbReference>
<protein>
    <submittedName>
        <fullName evidence="2">Uncharacterized protein</fullName>
    </submittedName>
</protein>
<reference evidence="2" key="1">
    <citation type="submission" date="2021-02" db="EMBL/GenBank/DDBJ databases">
        <authorList>
            <person name="Nowell W R."/>
        </authorList>
    </citation>
    <scope>NUCLEOTIDE SEQUENCE</scope>
</reference>
<proteinExistence type="predicted"/>
<evidence type="ECO:0000313" key="3">
    <source>
        <dbReference type="Proteomes" id="UP000663864"/>
    </source>
</evidence>
<feature type="region of interest" description="Disordered" evidence="1">
    <location>
        <begin position="1"/>
        <end position="39"/>
    </location>
</feature>
<dbReference type="EMBL" id="CAJNOT010004229">
    <property type="protein sequence ID" value="CAF1422499.1"/>
    <property type="molecule type" value="Genomic_DNA"/>
</dbReference>
<comment type="caution">
    <text evidence="2">The sequence shown here is derived from an EMBL/GenBank/DDBJ whole genome shotgun (WGS) entry which is preliminary data.</text>
</comment>
<name>A0A815MPH5_9BILA</name>
<gene>
    <name evidence="2" type="ORF">ZHD862_LOCUS34010</name>
</gene>
<evidence type="ECO:0000256" key="1">
    <source>
        <dbReference type="SAM" id="MobiDB-lite"/>
    </source>
</evidence>
<feature type="region of interest" description="Disordered" evidence="1">
    <location>
        <begin position="1289"/>
        <end position="1313"/>
    </location>
</feature>
<dbReference type="SUPFAM" id="SSF48371">
    <property type="entry name" value="ARM repeat"/>
    <property type="match status" value="1"/>
</dbReference>
<feature type="compositionally biased region" description="Basic and acidic residues" evidence="1">
    <location>
        <begin position="1304"/>
        <end position="1313"/>
    </location>
</feature>
<dbReference type="Proteomes" id="UP000663864">
    <property type="component" value="Unassembled WGS sequence"/>
</dbReference>
<feature type="compositionally biased region" description="Acidic residues" evidence="1">
    <location>
        <begin position="1289"/>
        <end position="1303"/>
    </location>
</feature>
<organism evidence="2 3">
    <name type="scientific">Rotaria sordida</name>
    <dbReference type="NCBI Taxonomy" id="392033"/>
    <lineage>
        <taxon>Eukaryota</taxon>
        <taxon>Metazoa</taxon>
        <taxon>Spiralia</taxon>
        <taxon>Gnathifera</taxon>
        <taxon>Rotifera</taxon>
        <taxon>Eurotatoria</taxon>
        <taxon>Bdelloidea</taxon>
        <taxon>Philodinida</taxon>
        <taxon>Philodinidae</taxon>
        <taxon>Rotaria</taxon>
    </lineage>
</organism>